<reference evidence="1 2" key="1">
    <citation type="journal article" date="2021" name="Int. J. Syst. Evol. Microbiol.">
        <title>Amazonocrinis nigriterrae gen. nov., sp. nov., Atlanticothrix silvestris gen. nov., sp. nov. and Dendronalium phyllosphericum gen. nov., sp. nov., nostocacean cyanobacteria from Brazilian environments.</title>
        <authorList>
            <person name="Alvarenga D.O."/>
            <person name="Andreote A.P.D."/>
            <person name="Branco L.H.Z."/>
            <person name="Delbaje E."/>
            <person name="Cruz R.B."/>
            <person name="Varani A.M."/>
            <person name="Fiore M.F."/>
        </authorList>
    </citation>
    <scope>NUCLEOTIDE SEQUENCE [LARGE SCALE GENOMIC DNA]</scope>
    <source>
        <strain evidence="1 2">CENA67</strain>
    </source>
</reference>
<protein>
    <submittedName>
        <fullName evidence="1">Glycosyltransferase family 2 protein</fullName>
    </submittedName>
</protein>
<dbReference type="RefSeq" id="WP_198124206.1">
    <property type="nucleotide sequence ID" value="NZ_JAECZC010000010.1"/>
</dbReference>
<name>A0A8J7HMX0_9NOST</name>
<dbReference type="Proteomes" id="UP000632766">
    <property type="component" value="Unassembled WGS sequence"/>
</dbReference>
<accession>A0A8J7HMX0</accession>
<gene>
    <name evidence="1" type="ORF">I8748_08645</name>
</gene>
<sequence length="312" mass="36555">MKTAVALLIFNRPDTTEKVFEAIRQAKPPKLLVVADGPRPDQEDDINNCAATRDIISRVDWDCQVMTNYSDVNLGCGRRVSSGLDWVFSIVERAIILEDDCLPNPSFFRYCEELLEKYQDDERIMTILGTNGFNKWKSTSQSYHFCYWPSPVWGWASWSRAWRCYNHDIQAWANPKVQQQIRNFMADDALFLGMAWRFQRAYRNEVDTWDWQWYFAILSNSGMAIVPAVNLVANIGFGPKATHTKSRRPRVVNRKTYSLEFPLLHPDGMAPDLDYHREITKVRPIQEFIFKIKAKLRPYKNYLLNLIKHKNF</sequence>
<evidence type="ECO:0000313" key="2">
    <source>
        <dbReference type="Proteomes" id="UP000632766"/>
    </source>
</evidence>
<proteinExistence type="predicted"/>
<dbReference type="AlphaFoldDB" id="A0A8J7HMX0"/>
<organism evidence="1 2">
    <name type="scientific">Amazonocrinis nigriterrae CENA67</name>
    <dbReference type="NCBI Taxonomy" id="2794033"/>
    <lineage>
        <taxon>Bacteria</taxon>
        <taxon>Bacillati</taxon>
        <taxon>Cyanobacteriota</taxon>
        <taxon>Cyanophyceae</taxon>
        <taxon>Nostocales</taxon>
        <taxon>Nostocaceae</taxon>
        <taxon>Amazonocrinis</taxon>
        <taxon>Amazonocrinis nigriterrae</taxon>
    </lineage>
</organism>
<dbReference type="InterPro" id="IPR029044">
    <property type="entry name" value="Nucleotide-diphossugar_trans"/>
</dbReference>
<evidence type="ECO:0000313" key="1">
    <source>
        <dbReference type="EMBL" id="MBH8562242.1"/>
    </source>
</evidence>
<keyword evidence="2" id="KW-1185">Reference proteome</keyword>
<dbReference type="SUPFAM" id="SSF53448">
    <property type="entry name" value="Nucleotide-diphospho-sugar transferases"/>
    <property type="match status" value="1"/>
</dbReference>
<comment type="caution">
    <text evidence="1">The sequence shown here is derived from an EMBL/GenBank/DDBJ whole genome shotgun (WGS) entry which is preliminary data.</text>
</comment>
<dbReference type="EMBL" id="JAECZC010000010">
    <property type="protein sequence ID" value="MBH8562242.1"/>
    <property type="molecule type" value="Genomic_DNA"/>
</dbReference>
<dbReference type="Gene3D" id="3.90.550.10">
    <property type="entry name" value="Spore Coat Polysaccharide Biosynthesis Protein SpsA, Chain A"/>
    <property type="match status" value="1"/>
</dbReference>